<organism evidence="1 2">
    <name type="scientific">Lactococcus lactis subsp. lactis</name>
    <name type="common">Streptococcus lactis</name>
    <dbReference type="NCBI Taxonomy" id="1360"/>
    <lineage>
        <taxon>Bacteria</taxon>
        <taxon>Bacillati</taxon>
        <taxon>Bacillota</taxon>
        <taxon>Bacilli</taxon>
        <taxon>Lactobacillales</taxon>
        <taxon>Streptococcaceae</taxon>
        <taxon>Lactococcus</taxon>
    </lineage>
</organism>
<sequence>MKKIEIYEPAMCCSTGVCGPGVDSELLRISSLFDSLKNNGEVNSYRYNLTSNPQAFITNEKILELVKNEGNDILPITLLNGEVIKTGSYPSSEELGVDVKIKEKSACCSNINGERKLTNSTHCC</sequence>
<protein>
    <submittedName>
        <fullName evidence="1">Arsenical resistance operon trans-acting repressor ArsD</fullName>
    </submittedName>
</protein>
<dbReference type="AlphaFoldDB" id="A0A0V8E5P9"/>
<dbReference type="GO" id="GO:0003677">
    <property type="term" value="F:DNA binding"/>
    <property type="evidence" value="ECO:0007669"/>
    <property type="project" value="InterPro"/>
</dbReference>
<comment type="caution">
    <text evidence="1">The sequence shown here is derived from an EMBL/GenBank/DDBJ whole genome shotgun (WGS) entry which is preliminary data.</text>
</comment>
<reference evidence="2" key="1">
    <citation type="submission" date="2015-10" db="EMBL/GenBank/DDBJ databases">
        <title>Draft Genome Sequences of 11 Lactococcus lactis subspecies cremoris strains.</title>
        <authorList>
            <person name="Wels M."/>
            <person name="Backus L."/>
            <person name="Boekhorst J."/>
            <person name="Dijkstra A."/>
            <person name="Beerthuizen M."/>
            <person name="Kelly W."/>
            <person name="Siezen R."/>
            <person name="Bachmann H."/>
            <person name="Van Hijum S."/>
        </authorList>
    </citation>
    <scope>NUCLEOTIDE SEQUENCE [LARGE SCALE GENOMIC DNA]</scope>
    <source>
        <strain evidence="2">LMG9449</strain>
    </source>
</reference>
<dbReference type="Proteomes" id="UP000053612">
    <property type="component" value="Unassembled WGS sequence"/>
</dbReference>
<dbReference type="Pfam" id="PF06953">
    <property type="entry name" value="ArsD"/>
    <property type="match status" value="1"/>
</dbReference>
<dbReference type="InterPro" id="IPR010712">
    <property type="entry name" value="Arsenical-R_ArsD"/>
</dbReference>
<dbReference type="RefSeq" id="WP_058224614.1">
    <property type="nucleotide sequence ID" value="NZ_LKLS01000052.1"/>
</dbReference>
<gene>
    <name evidence="1" type="ORF">LMG9449_0548</name>
</gene>
<name>A0A0V8E5P9_LACLL</name>
<evidence type="ECO:0000313" key="1">
    <source>
        <dbReference type="EMBL" id="KSU20959.1"/>
    </source>
</evidence>
<dbReference type="GO" id="GO:0046685">
    <property type="term" value="P:response to arsenic-containing substance"/>
    <property type="evidence" value="ECO:0007669"/>
    <property type="project" value="InterPro"/>
</dbReference>
<accession>A0A0V8E5P9</accession>
<dbReference type="EMBL" id="LKLS01000052">
    <property type="protein sequence ID" value="KSU20959.1"/>
    <property type="molecule type" value="Genomic_DNA"/>
</dbReference>
<dbReference type="GO" id="GO:0045892">
    <property type="term" value="P:negative regulation of DNA-templated transcription"/>
    <property type="evidence" value="ECO:0007669"/>
    <property type="project" value="InterPro"/>
</dbReference>
<proteinExistence type="predicted"/>
<dbReference type="Gene3D" id="3.40.30.10">
    <property type="entry name" value="Glutaredoxin"/>
    <property type="match status" value="1"/>
</dbReference>
<evidence type="ECO:0000313" key="2">
    <source>
        <dbReference type="Proteomes" id="UP000053612"/>
    </source>
</evidence>
<dbReference type="PATRIC" id="fig|1360.109.peg.2215"/>
<dbReference type="NCBIfam" id="NF033727">
    <property type="entry name" value="chaperon_ArsD"/>
    <property type="match status" value="1"/>
</dbReference>